<dbReference type="InterPro" id="IPR056884">
    <property type="entry name" value="NPHP3-like_N"/>
</dbReference>
<dbReference type="OrthoDB" id="163438at2759"/>
<dbReference type="CDD" id="cd00030">
    <property type="entry name" value="C2"/>
    <property type="match status" value="1"/>
</dbReference>
<accession>A0A8H6U3Z2</accession>
<name>A0A8H6U3Z2_9AGAR</name>
<evidence type="ECO:0000313" key="3">
    <source>
        <dbReference type="EMBL" id="KAF7328316.1"/>
    </source>
</evidence>
<keyword evidence="1" id="KW-0677">Repeat</keyword>
<dbReference type="AlphaFoldDB" id="A0A8H6U3Z2"/>
<evidence type="ECO:0000259" key="2">
    <source>
        <dbReference type="PROSITE" id="PS50004"/>
    </source>
</evidence>
<keyword evidence="4" id="KW-1185">Reference proteome</keyword>
<sequence>MSQTYSLLVQSGSILNVPGLHLGINLYVKIDIDEGGTHRKYKTPVVNGSLAPKWDFEQIISSFSAPAVITFSLCHKTMLKKVIGQLTTTIGELLQRCTAHNDAPVEFDIQAYGSVVGKLVSQKVARVINNHRDLGSALLKVASRLRPLVEMGDKIAKIHPYVNLAWSVLTSVSKVLEAKLEADQKIIELAEIMAEVYSFTSDVDFLEAKNKLLEDAILQIAIQTVECSFFIREYTGHGFLGNLGRTTFTDVSEKIGKFSQCLKQLKQQFEHGTDIQTLFFSAKIIRGVETLVKSNLLQQLTYHKFDTIQRATCLTGTRREILAALTEHLGTVHPETNVYWLSSVAGSGKSTIANTVAQHFRNLQRLGVYIYFDSIWLLTGKRYRTG</sequence>
<dbReference type="Gene3D" id="2.60.40.150">
    <property type="entry name" value="C2 domain"/>
    <property type="match status" value="1"/>
</dbReference>
<dbReference type="Proteomes" id="UP000620124">
    <property type="component" value="Unassembled WGS sequence"/>
</dbReference>
<feature type="domain" description="C2" evidence="2">
    <location>
        <begin position="1"/>
        <end position="103"/>
    </location>
</feature>
<comment type="caution">
    <text evidence="3">The sequence shown here is derived from an EMBL/GenBank/DDBJ whole genome shotgun (WGS) entry which is preliminary data.</text>
</comment>
<evidence type="ECO:0000313" key="4">
    <source>
        <dbReference type="Proteomes" id="UP000620124"/>
    </source>
</evidence>
<dbReference type="InterPro" id="IPR000008">
    <property type="entry name" value="C2_dom"/>
</dbReference>
<evidence type="ECO:0000256" key="1">
    <source>
        <dbReference type="ARBA" id="ARBA00022737"/>
    </source>
</evidence>
<dbReference type="Pfam" id="PF00168">
    <property type="entry name" value="C2"/>
    <property type="match status" value="1"/>
</dbReference>
<reference evidence="3" key="1">
    <citation type="submission" date="2020-05" db="EMBL/GenBank/DDBJ databases">
        <title>Mycena genomes resolve the evolution of fungal bioluminescence.</title>
        <authorList>
            <person name="Tsai I.J."/>
        </authorList>
    </citation>
    <scope>NUCLEOTIDE SEQUENCE</scope>
    <source>
        <strain evidence="3">CCC161011</strain>
    </source>
</reference>
<proteinExistence type="predicted"/>
<dbReference type="PROSITE" id="PS50004">
    <property type="entry name" value="C2"/>
    <property type="match status" value="1"/>
</dbReference>
<organism evidence="3 4">
    <name type="scientific">Mycena venus</name>
    <dbReference type="NCBI Taxonomy" id="2733690"/>
    <lineage>
        <taxon>Eukaryota</taxon>
        <taxon>Fungi</taxon>
        <taxon>Dikarya</taxon>
        <taxon>Basidiomycota</taxon>
        <taxon>Agaricomycotina</taxon>
        <taxon>Agaricomycetes</taxon>
        <taxon>Agaricomycetidae</taxon>
        <taxon>Agaricales</taxon>
        <taxon>Marasmiineae</taxon>
        <taxon>Mycenaceae</taxon>
        <taxon>Mycena</taxon>
    </lineage>
</organism>
<dbReference type="SMART" id="SM00239">
    <property type="entry name" value="C2"/>
    <property type="match status" value="1"/>
</dbReference>
<dbReference type="EMBL" id="JACAZI010000036">
    <property type="protein sequence ID" value="KAF7328316.1"/>
    <property type="molecule type" value="Genomic_DNA"/>
</dbReference>
<dbReference type="InterPro" id="IPR035892">
    <property type="entry name" value="C2_domain_sf"/>
</dbReference>
<protein>
    <submittedName>
        <fullName evidence="3">WD40 repeat-like protein</fullName>
    </submittedName>
</protein>
<dbReference type="SUPFAM" id="SSF49562">
    <property type="entry name" value="C2 domain (Calcium/lipid-binding domain, CaLB)"/>
    <property type="match status" value="1"/>
</dbReference>
<gene>
    <name evidence="3" type="ORF">MVEN_02547000</name>
</gene>
<dbReference type="Pfam" id="PF24883">
    <property type="entry name" value="NPHP3_N"/>
    <property type="match status" value="1"/>
</dbReference>